<evidence type="ECO:0000313" key="3">
    <source>
        <dbReference type="Proteomes" id="UP001145021"/>
    </source>
</evidence>
<dbReference type="PANTHER" id="PTHR22835:SF659">
    <property type="entry name" value="GDSL LIPASE_ACYLHYDROLASE, PUTATIVE (AFU_ORTHOLOGUE AFUA_2G00510)-RELATED"/>
    <property type="match status" value="1"/>
</dbReference>
<organism evidence="2 3">
    <name type="scientific">Coemansia asiatica</name>
    <dbReference type="NCBI Taxonomy" id="1052880"/>
    <lineage>
        <taxon>Eukaryota</taxon>
        <taxon>Fungi</taxon>
        <taxon>Fungi incertae sedis</taxon>
        <taxon>Zoopagomycota</taxon>
        <taxon>Kickxellomycotina</taxon>
        <taxon>Kickxellomycetes</taxon>
        <taxon>Kickxellales</taxon>
        <taxon>Kickxellaceae</taxon>
        <taxon>Coemansia</taxon>
    </lineage>
</organism>
<dbReference type="PANTHER" id="PTHR22835">
    <property type="entry name" value="ZINC FINGER FYVE DOMAIN CONTAINING PROTEIN"/>
    <property type="match status" value="1"/>
</dbReference>
<keyword evidence="3" id="KW-1185">Reference proteome</keyword>
<comment type="caution">
    <text evidence="2">The sequence shown here is derived from an EMBL/GenBank/DDBJ whole genome shotgun (WGS) entry which is preliminary data.</text>
</comment>
<gene>
    <name evidence="2" type="ORF">LPJ64_000585</name>
</gene>
<sequence>MLLGKYKRLIFLGDSNSDNGNVFQMTNDTHPQPEQVYWKGRYSNGKTWTDHLEDFSATTAINLAYGCATIDSTLASGTVPMPDQTRREVPCILDQIEMLQDMIGYLHPDELVFVQVGSNDLNSLVYPGPTYIRKRVFTPEMLAQRLVAGVRRLCIDMHAHSVVVMNVRAREQYPDIIATNDPEIIQKSLIDTESLNGAMQNEICSLQRELGSEVMLSVFDTHGFQRRITESPQAFGISIDWSVPMFKAPQDNQQKISQIRLTDPETRLFVDGAHLGKRAQALLAADVVKMLATTLMIPNKS</sequence>
<protein>
    <submittedName>
        <fullName evidence="2">Uncharacterized protein</fullName>
    </submittedName>
</protein>
<evidence type="ECO:0000313" key="2">
    <source>
        <dbReference type="EMBL" id="KAJ1648132.1"/>
    </source>
</evidence>
<dbReference type="Proteomes" id="UP001145021">
    <property type="component" value="Unassembled WGS sequence"/>
</dbReference>
<evidence type="ECO:0000256" key="1">
    <source>
        <dbReference type="ARBA" id="ARBA00008668"/>
    </source>
</evidence>
<accession>A0A9W8CMA4</accession>
<dbReference type="Gene3D" id="3.40.50.1110">
    <property type="entry name" value="SGNH hydrolase"/>
    <property type="match status" value="1"/>
</dbReference>
<dbReference type="InterPro" id="IPR001087">
    <property type="entry name" value="GDSL"/>
</dbReference>
<dbReference type="InterPro" id="IPR036514">
    <property type="entry name" value="SGNH_hydro_sf"/>
</dbReference>
<dbReference type="EMBL" id="JANBOH010000011">
    <property type="protein sequence ID" value="KAJ1648132.1"/>
    <property type="molecule type" value="Genomic_DNA"/>
</dbReference>
<dbReference type="Pfam" id="PF00657">
    <property type="entry name" value="Lipase_GDSL"/>
    <property type="match status" value="1"/>
</dbReference>
<dbReference type="SUPFAM" id="SSF52266">
    <property type="entry name" value="SGNH hydrolase"/>
    <property type="match status" value="1"/>
</dbReference>
<proteinExistence type="inferred from homology"/>
<comment type="similarity">
    <text evidence="1">Belongs to the 'GDSL' lipolytic enzyme family.</text>
</comment>
<name>A0A9W8CMA4_9FUNG</name>
<reference evidence="2" key="1">
    <citation type="submission" date="2022-07" db="EMBL/GenBank/DDBJ databases">
        <title>Phylogenomic reconstructions and comparative analyses of Kickxellomycotina fungi.</title>
        <authorList>
            <person name="Reynolds N.K."/>
            <person name="Stajich J.E."/>
            <person name="Barry K."/>
            <person name="Grigoriev I.V."/>
            <person name="Crous P."/>
            <person name="Smith M.E."/>
        </authorList>
    </citation>
    <scope>NUCLEOTIDE SEQUENCE</scope>
    <source>
        <strain evidence="2">NBRC 105413</strain>
    </source>
</reference>
<dbReference type="GO" id="GO:0016788">
    <property type="term" value="F:hydrolase activity, acting on ester bonds"/>
    <property type="evidence" value="ECO:0007669"/>
    <property type="project" value="InterPro"/>
</dbReference>
<dbReference type="AlphaFoldDB" id="A0A9W8CMA4"/>